<dbReference type="EMBL" id="MK814668">
    <property type="protein sequence ID" value="QCI06953.1"/>
    <property type="molecule type" value="Genomic_DNA"/>
</dbReference>
<dbReference type="GO" id="GO:0003735">
    <property type="term" value="F:structural constituent of ribosome"/>
    <property type="evidence" value="ECO:0007669"/>
    <property type="project" value="InterPro"/>
</dbReference>
<comment type="similarity">
    <text evidence="1">Belongs to the bacterial ribosomal protein bL19 family.</text>
</comment>
<dbReference type="InterPro" id="IPR018257">
    <property type="entry name" value="Ribosomal_bL19_CS"/>
</dbReference>
<dbReference type="Gene3D" id="2.30.30.790">
    <property type="match status" value="1"/>
</dbReference>
<dbReference type="AlphaFoldDB" id="A0A4D6WU35"/>
<dbReference type="NCBIfam" id="TIGR01024">
    <property type="entry name" value="rplS_bact"/>
    <property type="match status" value="1"/>
</dbReference>
<dbReference type="InterPro" id="IPR038657">
    <property type="entry name" value="Ribosomal_bL19_sf"/>
</dbReference>
<dbReference type="GO" id="GO:0005762">
    <property type="term" value="C:mitochondrial large ribosomal subunit"/>
    <property type="evidence" value="ECO:0007669"/>
    <property type="project" value="TreeGrafter"/>
</dbReference>
<evidence type="ECO:0000313" key="4">
    <source>
        <dbReference type="EMBL" id="QCI06953.1"/>
    </source>
</evidence>
<evidence type="ECO:0000256" key="1">
    <source>
        <dbReference type="ARBA" id="ARBA00005781"/>
    </source>
</evidence>
<protein>
    <submittedName>
        <fullName evidence="4">Ribosomal protein L19</fullName>
    </submittedName>
</protein>
<keyword evidence="3" id="KW-0687">Ribonucleoprotein</keyword>
<gene>
    <name evidence="4" type="primary">rpl19</name>
</gene>
<dbReference type="PANTHER" id="PTHR15680:SF9">
    <property type="entry name" value="LARGE RIBOSOMAL SUBUNIT PROTEIN BL19M"/>
    <property type="match status" value="1"/>
</dbReference>
<keyword evidence="2 4" id="KW-0689">Ribosomal protein</keyword>
<dbReference type="GO" id="GO:0006412">
    <property type="term" value="P:translation"/>
    <property type="evidence" value="ECO:0007669"/>
    <property type="project" value="InterPro"/>
</dbReference>
<reference evidence="4" key="2">
    <citation type="submission" date="2019-04" db="EMBL/GenBank/DDBJ databases">
        <authorList>
            <person name="Pasella M."/>
        </authorList>
    </citation>
    <scope>NUCLEOTIDE SEQUENCE</scope>
    <source>
        <strain evidence="4">25966_9</strain>
    </source>
</reference>
<dbReference type="PROSITE" id="PS01015">
    <property type="entry name" value="RIBOSOMAL_L19"/>
    <property type="match status" value="1"/>
</dbReference>
<dbReference type="PIRSF" id="PIRSF002191">
    <property type="entry name" value="Ribosomal_L19"/>
    <property type="match status" value="1"/>
</dbReference>
<evidence type="ECO:0000256" key="3">
    <source>
        <dbReference type="ARBA" id="ARBA00023274"/>
    </source>
</evidence>
<geneLocation type="plastid" evidence="4"/>
<dbReference type="InterPro" id="IPR008991">
    <property type="entry name" value="Translation_prot_SH3-like_sf"/>
</dbReference>
<dbReference type="Pfam" id="PF01245">
    <property type="entry name" value="Ribosomal_L19"/>
    <property type="match status" value="1"/>
</dbReference>
<organism evidence="4">
    <name type="scientific">Halydictyon mirabile</name>
    <dbReference type="NCBI Taxonomy" id="189652"/>
    <lineage>
        <taxon>Eukaryota</taxon>
        <taxon>Rhodophyta</taxon>
        <taxon>Florideophyceae</taxon>
        <taxon>Rhodymeniophycidae</taxon>
        <taxon>Ceramiales</taxon>
        <taxon>Dasyaceae</taxon>
        <taxon>Halydictyon</taxon>
    </lineage>
</organism>
<dbReference type="InterPro" id="IPR001857">
    <property type="entry name" value="Ribosomal_bL19"/>
</dbReference>
<proteinExistence type="inferred from homology"/>
<dbReference type="PANTHER" id="PTHR15680">
    <property type="entry name" value="RIBOSOMAL PROTEIN L19"/>
    <property type="match status" value="1"/>
</dbReference>
<accession>A0A4D6WU35</accession>
<evidence type="ECO:0000256" key="2">
    <source>
        <dbReference type="ARBA" id="ARBA00022980"/>
    </source>
</evidence>
<dbReference type="SUPFAM" id="SSF50104">
    <property type="entry name" value="Translation proteins SH3-like domain"/>
    <property type="match status" value="1"/>
</dbReference>
<reference evidence="4" key="1">
    <citation type="journal article" date="2019" name="Mol. Phylogenet. Evol.">
        <title>Morphological evolution and classification of the red algal order Ceramiales inferred using plastid phylogenomics.</title>
        <authorList>
            <person name="Diaz-Tapia P."/>
            <person name="Pasella M.M."/>
            <person name="Verbruggen H."/>
            <person name="Maggs C.A."/>
        </authorList>
    </citation>
    <scope>NUCLEOTIDE SEQUENCE</scope>
    <source>
        <strain evidence="4">25966_9</strain>
    </source>
</reference>
<dbReference type="PRINTS" id="PR00061">
    <property type="entry name" value="RIBOSOMALL19"/>
</dbReference>
<name>A0A4D6WU35_9FLOR</name>
<keyword evidence="4" id="KW-0934">Plastid</keyword>
<dbReference type="HAMAP" id="MF_00402">
    <property type="entry name" value="Ribosomal_bL19"/>
    <property type="match status" value="1"/>
</dbReference>
<sequence length="119" mass="13993">MIKKNYTQLIQKIENEFKKNNLPNIEIGDNIRIRIKVREGNKERIQISEGIIIAKHKAHLNTTINVRKIIHNIGVERIYLIHSPLILDIEVVNSAKIKRSKLYYLRGRFGKATRLKQRV</sequence>